<dbReference type="RefSeq" id="WP_187259677.1">
    <property type="nucleotide sequence ID" value="NZ_CP101036.1"/>
</dbReference>
<comment type="caution">
    <text evidence="2">The sequence shown here is derived from an EMBL/GenBank/DDBJ whole genome shotgun (WGS) entry which is preliminary data.</text>
</comment>
<accession>A0ABT1B6F2</accession>
<protein>
    <submittedName>
        <fullName evidence="2">Fimbrial protein</fullName>
    </submittedName>
</protein>
<dbReference type="InterPro" id="IPR008966">
    <property type="entry name" value="Adhesion_dom_sf"/>
</dbReference>
<keyword evidence="3" id="KW-1185">Reference proteome</keyword>
<sequence>MPVSQAITSDNHLTGDTTNLRFYGVLKRKPCHINGDSLINIDFGKVRIKKIDGLNYKQKIPYSITCEEYSPELKLTLAINGASYFEKSVLTTTVDGLGLKLLANGADFEMNKPVQINFDSGSLILEAVPVQKPGATLPEKAFSATATLLAEYL</sequence>
<organism evidence="2 3">
    <name type="scientific">Citrobacter meridianamericanus</name>
    <dbReference type="NCBI Taxonomy" id="2894201"/>
    <lineage>
        <taxon>Bacteria</taxon>
        <taxon>Pseudomonadati</taxon>
        <taxon>Pseudomonadota</taxon>
        <taxon>Gammaproteobacteria</taxon>
        <taxon>Enterobacterales</taxon>
        <taxon>Enterobacteriaceae</taxon>
        <taxon>Citrobacter</taxon>
    </lineage>
</organism>
<evidence type="ECO:0000259" key="1">
    <source>
        <dbReference type="Pfam" id="PF00419"/>
    </source>
</evidence>
<dbReference type="InterPro" id="IPR000259">
    <property type="entry name" value="Adhesion_dom_fimbrial"/>
</dbReference>
<proteinExistence type="predicted"/>
<reference evidence="2" key="1">
    <citation type="submission" date="2021-11" db="EMBL/GenBank/DDBJ databases">
        <title>Citrobacter meridianamericanus sp. nov. isolated from soil.</title>
        <authorList>
            <person name="Furlan J.P.R."/>
            <person name="Stehling E.G."/>
        </authorList>
    </citation>
    <scope>NUCLEOTIDE SEQUENCE</scope>
    <source>
        <strain evidence="2">BR102</strain>
    </source>
</reference>
<evidence type="ECO:0000313" key="3">
    <source>
        <dbReference type="Proteomes" id="UP001139290"/>
    </source>
</evidence>
<dbReference type="InterPro" id="IPR036937">
    <property type="entry name" value="Adhesion_dom_fimbrial_sf"/>
</dbReference>
<dbReference type="Proteomes" id="UP001139290">
    <property type="component" value="Unassembled WGS sequence"/>
</dbReference>
<dbReference type="EMBL" id="JAJJVQ010000002">
    <property type="protein sequence ID" value="MCO5781432.1"/>
    <property type="molecule type" value="Genomic_DNA"/>
</dbReference>
<dbReference type="Pfam" id="PF00419">
    <property type="entry name" value="Fimbrial"/>
    <property type="match status" value="1"/>
</dbReference>
<evidence type="ECO:0000313" key="2">
    <source>
        <dbReference type="EMBL" id="MCO5781432.1"/>
    </source>
</evidence>
<name>A0ABT1B6F2_9ENTR</name>
<dbReference type="SUPFAM" id="SSF49401">
    <property type="entry name" value="Bacterial adhesins"/>
    <property type="match status" value="1"/>
</dbReference>
<gene>
    <name evidence="2" type="ORF">LOD26_08830</name>
</gene>
<feature type="domain" description="Fimbrial-type adhesion" evidence="1">
    <location>
        <begin position="22"/>
        <end position="152"/>
    </location>
</feature>
<dbReference type="Gene3D" id="2.60.40.1090">
    <property type="entry name" value="Fimbrial-type adhesion domain"/>
    <property type="match status" value="1"/>
</dbReference>